<keyword evidence="2" id="KW-0472">Membrane</keyword>
<feature type="region of interest" description="Disordered" evidence="1">
    <location>
        <begin position="1"/>
        <end position="20"/>
    </location>
</feature>
<keyword evidence="2" id="KW-0812">Transmembrane</keyword>
<comment type="caution">
    <text evidence="3">The sequence shown here is derived from an EMBL/GenBank/DDBJ whole genome shotgun (WGS) entry which is preliminary data.</text>
</comment>
<organism evidence="3">
    <name type="scientific">Symploca sp. SIO1C4</name>
    <dbReference type="NCBI Taxonomy" id="2607765"/>
    <lineage>
        <taxon>Bacteria</taxon>
        <taxon>Bacillati</taxon>
        <taxon>Cyanobacteriota</taxon>
        <taxon>Cyanophyceae</taxon>
        <taxon>Coleofasciculales</taxon>
        <taxon>Coleofasciculaceae</taxon>
        <taxon>Symploca</taxon>
    </lineage>
</organism>
<accession>A0A6B3NJX5</accession>
<keyword evidence="2" id="KW-1133">Transmembrane helix</keyword>
<feature type="region of interest" description="Disordered" evidence="1">
    <location>
        <begin position="148"/>
        <end position="172"/>
    </location>
</feature>
<name>A0A6B3NJX5_9CYAN</name>
<protein>
    <submittedName>
        <fullName evidence="3">Uncharacterized protein</fullName>
    </submittedName>
</protein>
<reference evidence="3" key="1">
    <citation type="submission" date="2019-11" db="EMBL/GenBank/DDBJ databases">
        <title>Genomic insights into an expanded diversity of filamentous marine cyanobacteria reveals the extraordinary biosynthetic potential of Moorea and Okeania.</title>
        <authorList>
            <person name="Ferreira Leao T."/>
            <person name="Wang M."/>
            <person name="Moss N."/>
            <person name="Da Silva R."/>
            <person name="Sanders J."/>
            <person name="Nurk S."/>
            <person name="Gurevich A."/>
            <person name="Humphrey G."/>
            <person name="Reher R."/>
            <person name="Zhu Q."/>
            <person name="Belda-Ferre P."/>
            <person name="Glukhov E."/>
            <person name="Rex R."/>
            <person name="Dorrestein P.C."/>
            <person name="Knight R."/>
            <person name="Pevzner P."/>
            <person name="Gerwick W.H."/>
            <person name="Gerwick L."/>
        </authorList>
    </citation>
    <scope>NUCLEOTIDE SEQUENCE</scope>
    <source>
        <strain evidence="3">SIO1C4</strain>
    </source>
</reference>
<evidence type="ECO:0000313" key="3">
    <source>
        <dbReference type="EMBL" id="NER30424.1"/>
    </source>
</evidence>
<dbReference type="AlphaFoldDB" id="A0A6B3NJX5"/>
<sequence length="172" mass="19559">MSIKPTPEPSAENHNSEPGKDLASETIAAIEQQQLKLKLEVEKLYRDVERQRGWFQTLVSGLVMAIMIAIGISSWFAYRLVVQEQITQREATETAAIQAEILEQVERLEQKLQKLNQQTPEELAEIKDATESTQRELQQLLNRLNQIEAKQRDFGKPPSSAANTQETKENSD</sequence>
<proteinExistence type="predicted"/>
<gene>
    <name evidence="3" type="ORF">F6J89_23070</name>
</gene>
<evidence type="ECO:0000256" key="1">
    <source>
        <dbReference type="SAM" id="MobiDB-lite"/>
    </source>
</evidence>
<evidence type="ECO:0000256" key="2">
    <source>
        <dbReference type="SAM" id="Phobius"/>
    </source>
</evidence>
<dbReference type="EMBL" id="JAAHFQ010000553">
    <property type="protein sequence ID" value="NER30424.1"/>
    <property type="molecule type" value="Genomic_DNA"/>
</dbReference>
<feature type="transmembrane region" description="Helical" evidence="2">
    <location>
        <begin position="53"/>
        <end position="78"/>
    </location>
</feature>